<comment type="caution">
    <text evidence="8">The sequence shown here is derived from an EMBL/GenBank/DDBJ whole genome shotgun (WGS) entry which is preliminary data.</text>
</comment>
<reference evidence="8 9" key="1">
    <citation type="journal article" date="2024" name="bioRxiv">
        <title>Comparative genomics of Cryptococcus and Kwoniella reveals pathogenesis evolution and contrasting karyotype dynamics via intercentromeric recombination or chromosome fusion.</title>
        <authorList>
            <person name="Coelho M.A."/>
            <person name="David-Palma M."/>
            <person name="Shea T."/>
            <person name="Bowers K."/>
            <person name="McGinley-Smith S."/>
            <person name="Mohammad A.W."/>
            <person name="Gnirke A."/>
            <person name="Yurkov A.M."/>
            <person name="Nowrousian M."/>
            <person name="Sun S."/>
            <person name="Cuomo C.A."/>
            <person name="Heitman J."/>
        </authorList>
    </citation>
    <scope>NUCLEOTIDE SEQUENCE [LARGE SCALE GENOMIC DNA]</scope>
    <source>
        <strain evidence="8 9">CBS 13917</strain>
    </source>
</reference>
<dbReference type="PROSITE" id="PS50850">
    <property type="entry name" value="MFS"/>
    <property type="match status" value="1"/>
</dbReference>
<dbReference type="FunFam" id="1.20.1250.20:FF:000082">
    <property type="entry name" value="MFS multidrug transporter, putative"/>
    <property type="match status" value="1"/>
</dbReference>
<feature type="transmembrane region" description="Helical" evidence="6">
    <location>
        <begin position="395"/>
        <end position="414"/>
    </location>
</feature>
<feature type="transmembrane region" description="Helical" evidence="6">
    <location>
        <begin position="115"/>
        <end position="135"/>
    </location>
</feature>
<feature type="transmembrane region" description="Helical" evidence="6">
    <location>
        <begin position="208"/>
        <end position="227"/>
    </location>
</feature>
<feature type="transmembrane region" description="Helical" evidence="6">
    <location>
        <begin position="488"/>
        <end position="509"/>
    </location>
</feature>
<dbReference type="Proteomes" id="UP001388673">
    <property type="component" value="Unassembled WGS sequence"/>
</dbReference>
<feature type="transmembrane region" description="Helical" evidence="6">
    <location>
        <begin position="454"/>
        <end position="476"/>
    </location>
</feature>
<evidence type="ECO:0000256" key="1">
    <source>
        <dbReference type="ARBA" id="ARBA00004141"/>
    </source>
</evidence>
<dbReference type="AlphaFoldDB" id="A0AAW0Z3N2"/>
<dbReference type="GO" id="GO:0005886">
    <property type="term" value="C:plasma membrane"/>
    <property type="evidence" value="ECO:0007669"/>
    <property type="project" value="TreeGrafter"/>
</dbReference>
<feature type="transmembrane region" description="Helical" evidence="6">
    <location>
        <begin position="75"/>
        <end position="95"/>
    </location>
</feature>
<evidence type="ECO:0000256" key="5">
    <source>
        <dbReference type="SAM" id="MobiDB-lite"/>
    </source>
</evidence>
<feature type="region of interest" description="Disordered" evidence="5">
    <location>
        <begin position="533"/>
        <end position="568"/>
    </location>
</feature>
<keyword evidence="4 6" id="KW-0472">Membrane</keyword>
<evidence type="ECO:0000256" key="2">
    <source>
        <dbReference type="ARBA" id="ARBA00022692"/>
    </source>
</evidence>
<evidence type="ECO:0000256" key="4">
    <source>
        <dbReference type="ARBA" id="ARBA00023136"/>
    </source>
</evidence>
<dbReference type="Pfam" id="PF07690">
    <property type="entry name" value="MFS_1"/>
    <property type="match status" value="1"/>
</dbReference>
<dbReference type="PANTHER" id="PTHR23502">
    <property type="entry name" value="MAJOR FACILITATOR SUPERFAMILY"/>
    <property type="match status" value="1"/>
</dbReference>
<feature type="region of interest" description="Disordered" evidence="5">
    <location>
        <begin position="1"/>
        <end position="47"/>
    </location>
</feature>
<evidence type="ECO:0000313" key="9">
    <source>
        <dbReference type="Proteomes" id="UP001388673"/>
    </source>
</evidence>
<feature type="compositionally biased region" description="Basic and acidic residues" evidence="5">
    <location>
        <begin position="1"/>
        <end position="10"/>
    </location>
</feature>
<dbReference type="SUPFAM" id="SSF103473">
    <property type="entry name" value="MFS general substrate transporter"/>
    <property type="match status" value="1"/>
</dbReference>
<organism evidence="8 9">
    <name type="scientific">Kwoniella newhampshirensis</name>
    <dbReference type="NCBI Taxonomy" id="1651941"/>
    <lineage>
        <taxon>Eukaryota</taxon>
        <taxon>Fungi</taxon>
        <taxon>Dikarya</taxon>
        <taxon>Basidiomycota</taxon>
        <taxon>Agaricomycotina</taxon>
        <taxon>Tremellomycetes</taxon>
        <taxon>Tremellales</taxon>
        <taxon>Cryptococcaceae</taxon>
        <taxon>Kwoniella</taxon>
    </lineage>
</organism>
<dbReference type="GeneID" id="92177973"/>
<comment type="subcellular location">
    <subcellularLocation>
        <location evidence="1">Membrane</location>
        <topology evidence="1">Multi-pass membrane protein</topology>
    </subcellularLocation>
</comment>
<dbReference type="EMBL" id="JBCAWK010000002">
    <property type="protein sequence ID" value="KAK8865569.1"/>
    <property type="molecule type" value="Genomic_DNA"/>
</dbReference>
<evidence type="ECO:0000256" key="6">
    <source>
        <dbReference type="SAM" id="Phobius"/>
    </source>
</evidence>
<dbReference type="GO" id="GO:0022857">
    <property type="term" value="F:transmembrane transporter activity"/>
    <property type="evidence" value="ECO:0007669"/>
    <property type="project" value="InterPro"/>
</dbReference>
<protein>
    <recommendedName>
        <fullName evidence="7">Major facilitator superfamily (MFS) profile domain-containing protein</fullName>
    </recommendedName>
</protein>
<feature type="transmembrane region" description="Helical" evidence="6">
    <location>
        <begin position="147"/>
        <end position="169"/>
    </location>
</feature>
<name>A0AAW0Z3N2_9TREE</name>
<keyword evidence="3 6" id="KW-1133">Transmembrane helix</keyword>
<evidence type="ECO:0000256" key="3">
    <source>
        <dbReference type="ARBA" id="ARBA00022989"/>
    </source>
</evidence>
<dbReference type="InterPro" id="IPR036259">
    <property type="entry name" value="MFS_trans_sf"/>
</dbReference>
<proteinExistence type="predicted"/>
<dbReference type="Gene3D" id="1.20.1250.20">
    <property type="entry name" value="MFS general substrate transporter like domains"/>
    <property type="match status" value="1"/>
</dbReference>
<dbReference type="InterPro" id="IPR011701">
    <property type="entry name" value="MFS"/>
</dbReference>
<dbReference type="RefSeq" id="XP_066805048.1">
    <property type="nucleotide sequence ID" value="XM_066943847.1"/>
</dbReference>
<feature type="transmembrane region" description="Helical" evidence="6">
    <location>
        <begin position="308"/>
        <end position="331"/>
    </location>
</feature>
<dbReference type="PANTHER" id="PTHR23502:SF61">
    <property type="entry name" value="MULTIDRUG TRANSPORTER, PUTATIVE (AFU_ORTHOLOGUE AFUA_3G02780)-RELATED"/>
    <property type="match status" value="1"/>
</dbReference>
<dbReference type="KEGG" id="kne:92177973"/>
<evidence type="ECO:0000313" key="8">
    <source>
        <dbReference type="EMBL" id="KAK8865569.1"/>
    </source>
</evidence>
<accession>A0AAW0Z3N2</accession>
<feature type="transmembrane region" description="Helical" evidence="6">
    <location>
        <begin position="351"/>
        <end position="370"/>
    </location>
</feature>
<feature type="transmembrane region" description="Helical" evidence="6">
    <location>
        <begin position="420"/>
        <end position="442"/>
    </location>
</feature>
<keyword evidence="2 6" id="KW-0812">Transmembrane</keyword>
<gene>
    <name evidence="8" type="ORF">IAR55_000713</name>
</gene>
<keyword evidence="9" id="KW-1185">Reference proteome</keyword>
<feature type="transmembrane region" description="Helical" evidence="6">
    <location>
        <begin position="239"/>
        <end position="258"/>
    </location>
</feature>
<feature type="domain" description="Major facilitator superfamily (MFS) profile" evidence="7">
    <location>
        <begin position="77"/>
        <end position="514"/>
    </location>
</feature>
<dbReference type="InterPro" id="IPR020846">
    <property type="entry name" value="MFS_dom"/>
</dbReference>
<evidence type="ECO:0000259" key="7">
    <source>
        <dbReference type="PROSITE" id="PS50850"/>
    </source>
</evidence>
<sequence length="568" mass="62663">MTSVKPDVERGLGSPTQDNNKPDDNFLNHARQGSEATDSTRHPQYPTDEQGREIVNWHGAEDPDNPFNWSPKYKWLITITTCFISILTGLPAGAYSAGNTYMEQDFGISQDRQPWLTWGTTSWNIGAAVFPLLFVPLTENSGRMSGYFISYIIFLIFLVPSGIATDFATMITTRFFGGGASSVAINIVGGTIADIWKGPAERSVPMSIFGMTSVVGIALGPFVGGAIQTNETTIDWHWIYWIQLIFDGAMLPVFYFVLRETRGDVILARRAKRIRKETGRKAYAKSELESESVLTMVKVSFKRPTKMLFTEFVVFAFTLWVSFAWGLLFLFQSSIPQTFSTNYGFNTFQGTLVQLAISVGAIIGTIINPFQDRLYLASAKNNKETEGKPVPESRLYFSIPGSLLFTGGLFWYGWTSYPGVPWIVPTLAIGCIGLGIYSIYMATVTYLTDAYEKYASSALSAASLGRNAFGAFLPLASQNLFNNLGYQWAASLLGFLALVLSGVPVLLFFKGQYLRSRSPFIAEATFEEGDSDQLGKTNKIERSRGMGGPNGQAKPCDPTIRRKKAGIA</sequence>
<feature type="transmembrane region" description="Helical" evidence="6">
    <location>
        <begin position="175"/>
        <end position="196"/>
    </location>
</feature>